<feature type="domain" description="UvrD-like helicase ATP-binding" evidence="15">
    <location>
        <begin position="4"/>
        <end position="475"/>
    </location>
</feature>
<dbReference type="HAMAP" id="MF_01451">
    <property type="entry name" value="AddA"/>
    <property type="match status" value="1"/>
</dbReference>
<dbReference type="PROSITE" id="PS51217">
    <property type="entry name" value="UVRD_HELICASE_CTER"/>
    <property type="match status" value="1"/>
</dbReference>
<dbReference type="EC" id="5.6.2.4" evidence="13"/>
<evidence type="ECO:0000256" key="7">
    <source>
        <dbReference type="ARBA" id="ARBA00022840"/>
    </source>
</evidence>
<evidence type="ECO:0000256" key="13">
    <source>
        <dbReference type="HAMAP-Rule" id="MF_01451"/>
    </source>
</evidence>
<dbReference type="GO" id="GO:0008408">
    <property type="term" value="F:3'-5' exonuclease activity"/>
    <property type="evidence" value="ECO:0007669"/>
    <property type="project" value="UniProtKB-UniRule"/>
</dbReference>
<evidence type="ECO:0000313" key="17">
    <source>
        <dbReference type="EMBL" id="KRL07116.1"/>
    </source>
</evidence>
<dbReference type="InterPro" id="IPR011335">
    <property type="entry name" value="Restrct_endonuc-II-like"/>
</dbReference>
<evidence type="ECO:0000256" key="14">
    <source>
        <dbReference type="PROSITE-ProRule" id="PRU00560"/>
    </source>
</evidence>
<dbReference type="InterPro" id="IPR014152">
    <property type="entry name" value="AddA"/>
</dbReference>
<keyword evidence="4 13" id="KW-0378">Hydrolase</keyword>
<accession>A0A0R1MGN4</accession>
<keyword evidence="18" id="KW-1185">Reference proteome</keyword>
<comment type="subunit">
    <text evidence="13">Heterodimer of AddA and AddB/RexB.</text>
</comment>
<dbReference type="InterPro" id="IPR011604">
    <property type="entry name" value="PDDEXK-like_dom_sf"/>
</dbReference>
<protein>
    <recommendedName>
        <fullName evidence="13">ATP-dependent helicase/nuclease subunit A</fullName>
        <ecNumber evidence="13">3.1.-.-</ecNumber>
        <ecNumber evidence="13">5.6.2.4</ecNumber>
    </recommendedName>
    <alternativeName>
        <fullName evidence="13">ATP-dependent helicase/nuclease AddA</fullName>
    </alternativeName>
    <alternativeName>
        <fullName evidence="13">DNA 3'-5' helicase AddA</fullName>
    </alternativeName>
</protein>
<dbReference type="PROSITE" id="PS51198">
    <property type="entry name" value="UVRD_HELICASE_ATP_BIND"/>
    <property type="match status" value="1"/>
</dbReference>
<evidence type="ECO:0000256" key="1">
    <source>
        <dbReference type="ARBA" id="ARBA00022722"/>
    </source>
</evidence>
<dbReference type="PATRIC" id="fig|1423759.3.peg.2311"/>
<dbReference type="GO" id="GO:0000724">
    <property type="term" value="P:double-strand break repair via homologous recombination"/>
    <property type="evidence" value="ECO:0007669"/>
    <property type="project" value="UniProtKB-UniRule"/>
</dbReference>
<comment type="similarity">
    <text evidence="13">Belongs to the helicase family. AddA subfamily.</text>
</comment>
<comment type="cofactor">
    <cofactor evidence="13">
        <name>Mg(2+)</name>
        <dbReference type="ChEBI" id="CHEBI:18420"/>
    </cofactor>
</comment>
<gene>
    <name evidence="13" type="primary">addA</name>
    <name evidence="17" type="ORF">FC92_GL002207</name>
</gene>
<dbReference type="EMBL" id="AZDX01000009">
    <property type="protein sequence ID" value="KRL07116.1"/>
    <property type="molecule type" value="Genomic_DNA"/>
</dbReference>
<evidence type="ECO:0000256" key="9">
    <source>
        <dbReference type="ARBA" id="ARBA00023204"/>
    </source>
</evidence>
<evidence type="ECO:0000256" key="10">
    <source>
        <dbReference type="ARBA" id="ARBA00023235"/>
    </source>
</evidence>
<evidence type="ECO:0000259" key="16">
    <source>
        <dbReference type="PROSITE" id="PS51217"/>
    </source>
</evidence>
<dbReference type="SUPFAM" id="SSF52980">
    <property type="entry name" value="Restriction endonuclease-like"/>
    <property type="match status" value="1"/>
</dbReference>
<keyword evidence="10 13" id="KW-0413">Isomerase</keyword>
<evidence type="ECO:0000256" key="12">
    <source>
        <dbReference type="ARBA" id="ARBA00048988"/>
    </source>
</evidence>
<keyword evidence="6 13" id="KW-0269">Exonuclease</keyword>
<dbReference type="InterPro" id="IPR014016">
    <property type="entry name" value="UvrD-like_ATP-bd"/>
</dbReference>
<comment type="caution">
    <text evidence="17">The sequence shown here is derived from an EMBL/GenBank/DDBJ whole genome shotgun (WGS) entry which is preliminary data.</text>
</comment>
<dbReference type="GO" id="GO:0005829">
    <property type="term" value="C:cytosol"/>
    <property type="evidence" value="ECO:0007669"/>
    <property type="project" value="TreeGrafter"/>
</dbReference>
<name>A0A0R1MGN4_9LACO</name>
<keyword evidence="9 13" id="KW-0234">DNA repair</keyword>
<evidence type="ECO:0000256" key="6">
    <source>
        <dbReference type="ARBA" id="ARBA00022839"/>
    </source>
</evidence>
<proteinExistence type="inferred from homology"/>
<organism evidence="17 18">
    <name type="scientific">Liquorilactobacillus hordei DSM 19519</name>
    <dbReference type="NCBI Taxonomy" id="1423759"/>
    <lineage>
        <taxon>Bacteria</taxon>
        <taxon>Bacillati</taxon>
        <taxon>Bacillota</taxon>
        <taxon>Bacilli</taxon>
        <taxon>Lactobacillales</taxon>
        <taxon>Lactobacillaceae</taxon>
        <taxon>Liquorilactobacillus</taxon>
    </lineage>
</organism>
<dbReference type="GO" id="GO:0016887">
    <property type="term" value="F:ATP hydrolysis activity"/>
    <property type="evidence" value="ECO:0007669"/>
    <property type="project" value="RHEA"/>
</dbReference>
<dbReference type="OrthoDB" id="9810135at2"/>
<dbReference type="EC" id="3.1.-.-" evidence="13"/>
<dbReference type="AlphaFoldDB" id="A0A0R1MGN4"/>
<dbReference type="Gene3D" id="3.90.320.10">
    <property type="match status" value="1"/>
</dbReference>
<keyword evidence="3 13" id="KW-0227">DNA damage</keyword>
<dbReference type="Pfam" id="PF13361">
    <property type="entry name" value="UvrD_C"/>
    <property type="match status" value="1"/>
</dbReference>
<dbReference type="InterPro" id="IPR014017">
    <property type="entry name" value="DNA_helicase_UvrD-like_C"/>
</dbReference>
<dbReference type="STRING" id="1423759.FC92_GL002207"/>
<dbReference type="Pfam" id="PF00580">
    <property type="entry name" value="UvrD-helicase"/>
    <property type="match status" value="1"/>
</dbReference>
<comment type="catalytic activity">
    <reaction evidence="12 13">
        <text>ATP + H2O = ADP + phosphate + H(+)</text>
        <dbReference type="Rhea" id="RHEA:13065"/>
        <dbReference type="ChEBI" id="CHEBI:15377"/>
        <dbReference type="ChEBI" id="CHEBI:15378"/>
        <dbReference type="ChEBI" id="CHEBI:30616"/>
        <dbReference type="ChEBI" id="CHEBI:43474"/>
        <dbReference type="ChEBI" id="CHEBI:456216"/>
        <dbReference type="EC" id="5.6.2.4"/>
    </reaction>
</comment>
<evidence type="ECO:0000259" key="15">
    <source>
        <dbReference type="PROSITE" id="PS51198"/>
    </source>
</evidence>
<dbReference type="RefSeq" id="WP_057869298.1">
    <property type="nucleotide sequence ID" value="NZ_AZDX01000009.1"/>
</dbReference>
<dbReference type="Proteomes" id="UP000051448">
    <property type="component" value="Unassembled WGS sequence"/>
</dbReference>
<dbReference type="Pfam" id="PF12705">
    <property type="entry name" value="PDDEXK_1"/>
    <property type="match status" value="1"/>
</dbReference>
<evidence type="ECO:0000256" key="4">
    <source>
        <dbReference type="ARBA" id="ARBA00022801"/>
    </source>
</evidence>
<comment type="function">
    <text evidence="13">The heterodimer acts as both an ATP-dependent DNA helicase and an ATP-dependent, dual-direction single-stranded exonuclease. Recognizes the chi site generating a DNA molecule suitable for the initiation of homologous recombination. The AddA nuclease domain is required for chi fragment generation; this subunit has the helicase and 3' -&gt; 5' nuclease activities.</text>
</comment>
<evidence type="ECO:0000256" key="3">
    <source>
        <dbReference type="ARBA" id="ARBA00022763"/>
    </source>
</evidence>
<dbReference type="PANTHER" id="PTHR11070">
    <property type="entry name" value="UVRD / RECB / PCRA DNA HELICASE FAMILY MEMBER"/>
    <property type="match status" value="1"/>
</dbReference>
<keyword evidence="7 13" id="KW-0067">ATP-binding</keyword>
<evidence type="ECO:0000256" key="5">
    <source>
        <dbReference type="ARBA" id="ARBA00022806"/>
    </source>
</evidence>
<dbReference type="GO" id="GO:0043138">
    <property type="term" value="F:3'-5' DNA helicase activity"/>
    <property type="evidence" value="ECO:0007669"/>
    <property type="project" value="UniProtKB-UniRule"/>
</dbReference>
<dbReference type="InterPro" id="IPR038726">
    <property type="entry name" value="PDDEXK_AddAB-type"/>
</dbReference>
<comment type="catalytic activity">
    <reaction evidence="11 13">
        <text>Couples ATP hydrolysis with the unwinding of duplex DNA by translocating in the 3'-5' direction.</text>
        <dbReference type="EC" id="5.6.2.4"/>
    </reaction>
</comment>
<reference evidence="17 18" key="1">
    <citation type="journal article" date="2015" name="Genome Announc.">
        <title>Expanding the biotechnology potential of lactobacilli through comparative genomics of 213 strains and associated genera.</title>
        <authorList>
            <person name="Sun Z."/>
            <person name="Harris H.M."/>
            <person name="McCann A."/>
            <person name="Guo C."/>
            <person name="Argimon S."/>
            <person name="Zhang W."/>
            <person name="Yang X."/>
            <person name="Jeffery I.B."/>
            <person name="Cooney J.C."/>
            <person name="Kagawa T.F."/>
            <person name="Liu W."/>
            <person name="Song Y."/>
            <person name="Salvetti E."/>
            <person name="Wrobel A."/>
            <person name="Rasinkangas P."/>
            <person name="Parkhill J."/>
            <person name="Rea M.C."/>
            <person name="O'Sullivan O."/>
            <person name="Ritari J."/>
            <person name="Douillard F.P."/>
            <person name="Paul Ross R."/>
            <person name="Yang R."/>
            <person name="Briner A.E."/>
            <person name="Felis G.E."/>
            <person name="de Vos W.M."/>
            <person name="Barrangou R."/>
            <person name="Klaenhammer T.R."/>
            <person name="Caufield P.W."/>
            <person name="Cui Y."/>
            <person name="Zhang H."/>
            <person name="O'Toole P.W."/>
        </authorList>
    </citation>
    <scope>NUCLEOTIDE SEQUENCE [LARGE SCALE GENOMIC DNA]</scope>
    <source>
        <strain evidence="17 18">DSM 19519</strain>
    </source>
</reference>
<dbReference type="InterPro" id="IPR027417">
    <property type="entry name" value="P-loop_NTPase"/>
</dbReference>
<dbReference type="InterPro" id="IPR000212">
    <property type="entry name" value="DNA_helicase_UvrD/REP"/>
</dbReference>
<feature type="binding site" evidence="14">
    <location>
        <begin position="25"/>
        <end position="32"/>
    </location>
    <ligand>
        <name>ATP</name>
        <dbReference type="ChEBI" id="CHEBI:30616"/>
    </ligand>
</feature>
<dbReference type="GO" id="GO:0003690">
    <property type="term" value="F:double-stranded DNA binding"/>
    <property type="evidence" value="ECO:0007669"/>
    <property type="project" value="UniProtKB-UniRule"/>
</dbReference>
<dbReference type="NCBIfam" id="TIGR02785">
    <property type="entry name" value="addA_Gpos"/>
    <property type="match status" value="1"/>
</dbReference>
<keyword evidence="1 13" id="KW-0540">Nuclease</keyword>
<dbReference type="SUPFAM" id="SSF52540">
    <property type="entry name" value="P-loop containing nucleoside triphosphate hydrolases"/>
    <property type="match status" value="1"/>
</dbReference>
<dbReference type="GO" id="GO:0005524">
    <property type="term" value="F:ATP binding"/>
    <property type="evidence" value="ECO:0007669"/>
    <property type="project" value="UniProtKB-UniRule"/>
</dbReference>
<evidence type="ECO:0000256" key="11">
    <source>
        <dbReference type="ARBA" id="ARBA00034617"/>
    </source>
</evidence>
<keyword evidence="2 13" id="KW-0547">Nucleotide-binding</keyword>
<dbReference type="GeneID" id="98310142"/>
<dbReference type="PANTHER" id="PTHR11070:SF48">
    <property type="entry name" value="ATP-DEPENDENT HELICASE_NUCLEASE SUBUNIT A"/>
    <property type="match status" value="1"/>
</dbReference>
<dbReference type="GO" id="GO:0033202">
    <property type="term" value="C:DNA helicase complex"/>
    <property type="evidence" value="ECO:0007669"/>
    <property type="project" value="TreeGrafter"/>
</dbReference>
<sequence>MTKFEFTQAQREAIDSSGQNILVAASAGSGKTRVLVERVISHIKQGIGIDTMLIVTFTDAAAKEMKERIQKALQLEINNAQGNEQQWYVQQINRLNIANISTLHAFCLRLIEKYYYLIDLDPVFRMLTDETERTMLRDDVWNDLREEYYTQSDELFEKLTQNFSDDRSDEGLAQLVFKTFDFANTNSDFKGWLKMMGQSYAVDTDSLVESQIFIKQLKPIILENMDQAKNDLMQALEIAERSDFDRWKECLIKDMEVVSKLENSVGTDTWNEIRAEIMTFKLGTAPRMLKLDDMQKESKNEILELRANVKKRIAKLAEDLFLFDEQQQLELMQDSEQIVLKLAEVVQNFAEKFAQAKRQRHVLDFSDLEHFALSILSGNTADKKKVRNNLQAKFSEIMIDEYQDTNQLQETLLGYVAKNSPGNMFMVGDVKQSIYGFRLADPTMFLDKYQHYSQNGEADDNQGKKVILAENFRSVRNVTAFTNLIFKQLMDYRVGELDYDEDAQLKFGAKYYPELPSKAEILIYESEDEKASTNGFVNDDMDEDFIPDSTAQGQVLAVISKVKELIAQGKKIYDRAKGEVRKLTYGDIVLLAPTRNNNLLIMDEFQKAEIPIFLNDAQNYFQTTEIQIMLSFLKIIDNPLQDIPLVSVLRSPIVGLKENALAYLRINQRTGDYYQALQKFWENFDNTTESKFGREIYAKIDWFMNLLNELRNTARKNELASLIWKIYEETGFLDYVGGMPGGIQRQANLHALYERASAYEKTSFKGLFQFVRFVDRMQKQNQDLTEAMAKKIDDAIQVMTIHGSKGLEFPVVFLMDANHQFNEQNLRQDYLLDVHNGIGISYLDDERVKKDTLPKIAIKDRAQKKMAAEQMRLLYVALTRAEQLLYIVGTYANKKTAISSWKQAVQDQQMVLSPTIRQQSKNFMDWIGMCLARTKYFAETFELSSTAPQEVQESTADFSIEFYDNSHFKMESNQQADLFKVLDEEQSHSSNSNELAIRKLLNFEYPDLDLTMTTAYQAVSEVKRVFSDPVETELPFLEKWGKNTFKKKANWVVSKEFKLPTFLKSEKKATATQIGTATHLVLQKIELEKNVTIETIEQTISNLVTDNLLEKNIAEEIEISAIANFFASDIGKLFLKNSQLVKREVPFSMLMPVNELFPDIKTSIAADVLIHGIIDAYVQTDEEVILLDYKTDFVEQGDIQRKNELVSRYKGQLKLYAVALEKELGQKVTHKYLYLLGINELVEVF</sequence>
<feature type="domain" description="UvrD-like helicase C-terminal" evidence="16">
    <location>
        <begin position="513"/>
        <end position="806"/>
    </location>
</feature>
<evidence type="ECO:0000313" key="18">
    <source>
        <dbReference type="Proteomes" id="UP000051448"/>
    </source>
</evidence>
<dbReference type="Gene3D" id="3.40.50.300">
    <property type="entry name" value="P-loop containing nucleotide triphosphate hydrolases"/>
    <property type="match status" value="4"/>
</dbReference>
<evidence type="ECO:0000256" key="2">
    <source>
        <dbReference type="ARBA" id="ARBA00022741"/>
    </source>
</evidence>
<keyword evidence="8 13" id="KW-0238">DNA-binding</keyword>
<evidence type="ECO:0000256" key="8">
    <source>
        <dbReference type="ARBA" id="ARBA00023125"/>
    </source>
</evidence>
<keyword evidence="5 13" id="KW-0347">Helicase</keyword>